<comment type="similarity">
    <text evidence="1">Belongs to the nitroreductase family.</text>
</comment>
<dbReference type="AlphaFoldDB" id="X1DIU6"/>
<dbReference type="Pfam" id="PF00881">
    <property type="entry name" value="Nitroreductase"/>
    <property type="match status" value="1"/>
</dbReference>
<evidence type="ECO:0000256" key="2">
    <source>
        <dbReference type="ARBA" id="ARBA00023002"/>
    </source>
</evidence>
<dbReference type="InterPro" id="IPR000415">
    <property type="entry name" value="Nitroreductase-like"/>
</dbReference>
<feature type="domain" description="4Fe-4S ferredoxin-type" evidence="3">
    <location>
        <begin position="33"/>
        <end position="65"/>
    </location>
</feature>
<keyword evidence="2" id="KW-0560">Oxidoreductase</keyword>
<dbReference type="Gene3D" id="3.40.109.10">
    <property type="entry name" value="NADH Oxidase"/>
    <property type="match status" value="1"/>
</dbReference>
<dbReference type="PANTHER" id="PTHR43673">
    <property type="entry name" value="NAD(P)H NITROREDUCTASE YDGI-RELATED"/>
    <property type="match status" value="1"/>
</dbReference>
<evidence type="ECO:0000313" key="4">
    <source>
        <dbReference type="EMBL" id="GAH08210.1"/>
    </source>
</evidence>
<gene>
    <name evidence="4" type="ORF">S01H4_51833</name>
</gene>
<comment type="caution">
    <text evidence="4">The sequence shown here is derived from an EMBL/GenBank/DDBJ whole genome shotgun (WGS) entry which is preliminary data.</text>
</comment>
<evidence type="ECO:0000256" key="1">
    <source>
        <dbReference type="ARBA" id="ARBA00007118"/>
    </source>
</evidence>
<dbReference type="InterPro" id="IPR017900">
    <property type="entry name" value="4Fe4S_Fe_S_CS"/>
</dbReference>
<dbReference type="PROSITE" id="PS51379">
    <property type="entry name" value="4FE4S_FER_2"/>
    <property type="match status" value="2"/>
</dbReference>
<reference evidence="4" key="1">
    <citation type="journal article" date="2014" name="Front. Microbiol.">
        <title>High frequency of phylogenetically diverse reductive dehalogenase-homologous genes in deep subseafloor sedimentary metagenomes.</title>
        <authorList>
            <person name="Kawai M."/>
            <person name="Futagami T."/>
            <person name="Toyoda A."/>
            <person name="Takaki Y."/>
            <person name="Nishi S."/>
            <person name="Hori S."/>
            <person name="Arai W."/>
            <person name="Tsubouchi T."/>
            <person name="Morono Y."/>
            <person name="Uchiyama I."/>
            <person name="Ito T."/>
            <person name="Fujiyama A."/>
            <person name="Inagaki F."/>
            <person name="Takami H."/>
        </authorList>
    </citation>
    <scope>NUCLEOTIDE SEQUENCE</scope>
    <source>
        <strain evidence="4">Expedition CK06-06</strain>
    </source>
</reference>
<evidence type="ECO:0000259" key="3">
    <source>
        <dbReference type="PROSITE" id="PS51379"/>
    </source>
</evidence>
<dbReference type="InterPro" id="IPR029479">
    <property type="entry name" value="Nitroreductase"/>
</dbReference>
<dbReference type="PROSITE" id="PS00198">
    <property type="entry name" value="4FE4S_FER_1"/>
    <property type="match status" value="1"/>
</dbReference>
<dbReference type="EMBL" id="BART01029559">
    <property type="protein sequence ID" value="GAH08210.1"/>
    <property type="molecule type" value="Genomic_DNA"/>
</dbReference>
<sequence>MGFLRIDESKCKKDSICANECPTAIIRLKDENSVPAIIPGGEEACLICGHCVAVCPHGALSHTRVPIEACPSVEKDLVLNEKQAVQFLRSRRSIRVYKDKAVEKEKIQKLIEIARYAPTGSNSQLVEWRVITDKDKMHALSAMAVEWLRDVVAGETQRVVLPYMPV</sequence>
<dbReference type="Pfam" id="PF13237">
    <property type="entry name" value="Fer4_10"/>
    <property type="match status" value="1"/>
</dbReference>
<feature type="domain" description="4Fe-4S ferredoxin-type" evidence="3">
    <location>
        <begin position="2"/>
        <end position="31"/>
    </location>
</feature>
<proteinExistence type="inferred from homology"/>
<name>X1DIU6_9ZZZZ</name>
<dbReference type="SUPFAM" id="SSF54862">
    <property type="entry name" value="4Fe-4S ferredoxins"/>
    <property type="match status" value="1"/>
</dbReference>
<dbReference type="GO" id="GO:0016491">
    <property type="term" value="F:oxidoreductase activity"/>
    <property type="evidence" value="ECO:0007669"/>
    <property type="project" value="UniProtKB-KW"/>
</dbReference>
<feature type="non-terminal residue" evidence="4">
    <location>
        <position position="166"/>
    </location>
</feature>
<dbReference type="SUPFAM" id="SSF55469">
    <property type="entry name" value="FMN-dependent nitroreductase-like"/>
    <property type="match status" value="1"/>
</dbReference>
<dbReference type="Gene3D" id="3.30.70.20">
    <property type="match status" value="1"/>
</dbReference>
<organism evidence="4">
    <name type="scientific">marine sediment metagenome</name>
    <dbReference type="NCBI Taxonomy" id="412755"/>
    <lineage>
        <taxon>unclassified sequences</taxon>
        <taxon>metagenomes</taxon>
        <taxon>ecological metagenomes</taxon>
    </lineage>
</organism>
<protein>
    <recommendedName>
        <fullName evidence="3">4Fe-4S ferredoxin-type domain-containing protein</fullName>
    </recommendedName>
</protein>
<dbReference type="InterPro" id="IPR017896">
    <property type="entry name" value="4Fe4S_Fe-S-bd"/>
</dbReference>
<dbReference type="PANTHER" id="PTHR43673:SF10">
    <property type="entry name" value="NADH DEHYDROGENASE_NAD(P)H NITROREDUCTASE XCC3605-RELATED"/>
    <property type="match status" value="1"/>
</dbReference>
<accession>X1DIU6</accession>